<dbReference type="EMBL" id="CP081673">
    <property type="protein sequence ID" value="QZH63814.1"/>
    <property type="molecule type" value="Genomic_DNA"/>
</dbReference>
<protein>
    <submittedName>
        <fullName evidence="1">Uncharacterized protein</fullName>
    </submittedName>
</protein>
<reference evidence="1" key="1">
    <citation type="submission" date="2021-07" db="EMBL/GenBank/DDBJ databases">
        <title>Complete Genome Sequences of Mycobacterium farcinogenes Isolated from Clinical Specimens from Patients in Thailand.</title>
        <authorList>
            <person name="Sodsai P."/>
        </authorList>
    </citation>
    <scope>NUCLEOTIDE SEQUENCE</scope>
    <source>
        <strain evidence="1">BKK/CU-MFGFA-001</strain>
    </source>
</reference>
<sequence>MTDFSDDRELPAGYWVDERTGAWSKVPWPTDPDEKRHLISNSLGPLVIRWAENELSDEEFERFGPGLIDPETGESWQFTDEQKRFLILYYAFDPDTGRWLHRAPVRSAIAKDPLLDAALSTIEDLGPSRLAWNGGWEGVPRRRCRFPQMLSADAQRWHGVAVNA</sequence>
<organism evidence="1 2">
    <name type="scientific">Mycolicibacterium farcinogenes</name>
    <name type="common">Mycobacterium farcinogenes</name>
    <dbReference type="NCBI Taxonomy" id="1802"/>
    <lineage>
        <taxon>Bacteria</taxon>
        <taxon>Bacillati</taxon>
        <taxon>Actinomycetota</taxon>
        <taxon>Actinomycetes</taxon>
        <taxon>Mycobacteriales</taxon>
        <taxon>Mycobacteriaceae</taxon>
        <taxon>Mycolicibacterium</taxon>
    </lineage>
</organism>
<dbReference type="Proteomes" id="UP000825598">
    <property type="component" value="Chromosome"/>
</dbReference>
<accession>A0ACD1F9T1</accession>
<proteinExistence type="predicted"/>
<evidence type="ECO:0000313" key="1">
    <source>
        <dbReference type="EMBL" id="QZH63814.1"/>
    </source>
</evidence>
<gene>
    <name evidence="1" type="ORF">K6L26_17180</name>
</gene>
<keyword evidence="2" id="KW-1185">Reference proteome</keyword>
<evidence type="ECO:0000313" key="2">
    <source>
        <dbReference type="Proteomes" id="UP000825598"/>
    </source>
</evidence>
<name>A0ACD1F9T1_MYCFR</name>